<dbReference type="VEuPathDB" id="VectorBase:HLOH_044144"/>
<comment type="caution">
    <text evidence="2">The sequence shown here is derived from an EMBL/GenBank/DDBJ whole genome shotgun (WGS) entry which is preliminary data.</text>
</comment>
<protein>
    <recommendedName>
        <fullName evidence="4">Tick transposon</fullName>
    </recommendedName>
</protein>
<dbReference type="OrthoDB" id="6502012at2759"/>
<proteinExistence type="predicted"/>
<organism evidence="2 3">
    <name type="scientific">Haemaphysalis longicornis</name>
    <name type="common">Bush tick</name>
    <dbReference type="NCBI Taxonomy" id="44386"/>
    <lineage>
        <taxon>Eukaryota</taxon>
        <taxon>Metazoa</taxon>
        <taxon>Ecdysozoa</taxon>
        <taxon>Arthropoda</taxon>
        <taxon>Chelicerata</taxon>
        <taxon>Arachnida</taxon>
        <taxon>Acari</taxon>
        <taxon>Parasitiformes</taxon>
        <taxon>Ixodida</taxon>
        <taxon>Ixodoidea</taxon>
        <taxon>Ixodidae</taxon>
        <taxon>Haemaphysalinae</taxon>
        <taxon>Haemaphysalis</taxon>
    </lineage>
</organism>
<evidence type="ECO:0000313" key="3">
    <source>
        <dbReference type="Proteomes" id="UP000821853"/>
    </source>
</evidence>
<sequence length="254" mass="27612">MKVRAYISPGKGASVDVVYDVDVSIQDADLPILIKPATEGANIKQGTRLGKSRCVKLVFQGDCIPAHVKVGHFRHAVRPFVPKPLQCHKCLKIGHVSSVCGRATVCSKCSGSHDAKACTVGVLKCANCQGTHDASSKTCSRLKEEQKILKQMIKDHSSHKDASAKVRRRRRSRRPVCHECMHVFRQYSAFPVAHNVQLGDGRRQRFFLPLPSATLTLCEESPLARINAALPTDQSGATADPGPGSALTTLHTMT</sequence>
<dbReference type="Proteomes" id="UP000821853">
    <property type="component" value="Chromosome 4"/>
</dbReference>
<evidence type="ECO:0000256" key="1">
    <source>
        <dbReference type="SAM" id="MobiDB-lite"/>
    </source>
</evidence>
<evidence type="ECO:0000313" key="2">
    <source>
        <dbReference type="EMBL" id="KAH9372537.1"/>
    </source>
</evidence>
<accession>A0A9J6GCK2</accession>
<name>A0A9J6GCK2_HAELO</name>
<evidence type="ECO:0008006" key="4">
    <source>
        <dbReference type="Google" id="ProtNLM"/>
    </source>
</evidence>
<feature type="region of interest" description="Disordered" evidence="1">
    <location>
        <begin position="232"/>
        <end position="254"/>
    </location>
</feature>
<keyword evidence="3" id="KW-1185">Reference proteome</keyword>
<reference evidence="2 3" key="1">
    <citation type="journal article" date="2020" name="Cell">
        <title>Large-Scale Comparative Analyses of Tick Genomes Elucidate Their Genetic Diversity and Vector Capacities.</title>
        <authorList>
            <consortium name="Tick Genome and Microbiome Consortium (TIGMIC)"/>
            <person name="Jia N."/>
            <person name="Wang J."/>
            <person name="Shi W."/>
            <person name="Du L."/>
            <person name="Sun Y."/>
            <person name="Zhan W."/>
            <person name="Jiang J.F."/>
            <person name="Wang Q."/>
            <person name="Zhang B."/>
            <person name="Ji P."/>
            <person name="Bell-Sakyi L."/>
            <person name="Cui X.M."/>
            <person name="Yuan T.T."/>
            <person name="Jiang B.G."/>
            <person name="Yang W.F."/>
            <person name="Lam T.T."/>
            <person name="Chang Q.C."/>
            <person name="Ding S.J."/>
            <person name="Wang X.J."/>
            <person name="Zhu J.G."/>
            <person name="Ruan X.D."/>
            <person name="Zhao L."/>
            <person name="Wei J.T."/>
            <person name="Ye R.Z."/>
            <person name="Que T.C."/>
            <person name="Du C.H."/>
            <person name="Zhou Y.H."/>
            <person name="Cheng J.X."/>
            <person name="Dai P.F."/>
            <person name="Guo W.B."/>
            <person name="Han X.H."/>
            <person name="Huang E.J."/>
            <person name="Li L.F."/>
            <person name="Wei W."/>
            <person name="Gao Y.C."/>
            <person name="Liu J.Z."/>
            <person name="Shao H.Z."/>
            <person name="Wang X."/>
            <person name="Wang C.C."/>
            <person name="Yang T.C."/>
            <person name="Huo Q.B."/>
            <person name="Li W."/>
            <person name="Chen H.Y."/>
            <person name="Chen S.E."/>
            <person name="Zhou L.G."/>
            <person name="Ni X.B."/>
            <person name="Tian J.H."/>
            <person name="Sheng Y."/>
            <person name="Liu T."/>
            <person name="Pan Y.S."/>
            <person name="Xia L.Y."/>
            <person name="Li J."/>
            <person name="Zhao F."/>
            <person name="Cao W.C."/>
        </authorList>
    </citation>
    <scope>NUCLEOTIDE SEQUENCE [LARGE SCALE GENOMIC DNA]</scope>
    <source>
        <strain evidence="2">HaeL-2018</strain>
    </source>
</reference>
<dbReference type="AlphaFoldDB" id="A0A9J6GCK2"/>
<gene>
    <name evidence="2" type="ORF">HPB48_000279</name>
</gene>
<dbReference type="EMBL" id="JABSTR010000006">
    <property type="protein sequence ID" value="KAH9372537.1"/>
    <property type="molecule type" value="Genomic_DNA"/>
</dbReference>